<proteinExistence type="predicted"/>
<sequence>MGGSSGLALAPLLAPLPATGRRRRLALGKGAKRHLLVRAGGSMVQHGVGGAHGDDGLVALAAAAEAMHNLAHNVGVGRVPRRAHKLGNVVRHQTQNGSHHQEQPKVDLREYAGGGARREGSVVHHAVDKEHAQEHGQAKELGQGHDPRPRAVVEPHVQVRGQDHAEGAHGANVVAAGAVKAVALGSGAKVVGVDDQKGDGGRLVQAVDNVHPEARHRVLELVDAPLVQLRHDHAHDGRQVLVKHAQGAGGQRRVQHVVEHDQRVVEEVGDRPLAEELEPEERHGEDDVLVEEVEHHRRDAQVRPAAVHEQELLQEPELRDRVVGRHDGLQPLLAADANADVGLLDHADVVGAVADGQAQRAQAVLDEPHDQRLLQRRHAAAQHGLAPHRQVQQQRRQVRLQRVLKRVPVDDQPQRRLALQQRRGVGDVARAHVVPHAAQPVPPLHAVRPAQRRRRRRRRRLLPAPHQAPPRPGVPGRNPSHCAAPAAAVRQVAVEVAELPQRPLQLLARSRRGLGLDDHELHVAVEQVAAVPDVDGRLRLVAREHPQLDAGQRQLRDRLGHAVLQLVLDGSPANQLQLALDAVAHALDLGVAVIQAGHGLVVANAPLRILGLVEEPVAQAQRAQPVVGKQLEVVERGLAQAVLVGADALQDDRVGALAQKHDAPVLAPHDDRHALPRAGELERGQQLVRLLVPQKAAYDAVAGAPQKRKPHVARRGHQRRLVGRLRLVLDNVRPRGVGRVADDVVAQRQNREELDDCVRLRAVGVQVVVDRSVQERRRLALPVRVRVLADLPQLRIHLTPQVRRPACLVIADNLAVHAASDRALPELHDVLRQRARLVAEDVLHLPQIVRQVPRIWRAATVQRRVVHVDVLVDKLLTTSIDTYSEIGTTVWYRISDVQNVKNPYSGADRPDDVWYFTINSAWNESDRP</sequence>
<organism evidence="2 3">
    <name type="scientific">Coemansia aciculifera</name>
    <dbReference type="NCBI Taxonomy" id="417176"/>
    <lineage>
        <taxon>Eukaryota</taxon>
        <taxon>Fungi</taxon>
        <taxon>Fungi incertae sedis</taxon>
        <taxon>Zoopagomycota</taxon>
        <taxon>Kickxellomycotina</taxon>
        <taxon>Kickxellomycetes</taxon>
        <taxon>Kickxellales</taxon>
        <taxon>Kickxellaceae</taxon>
        <taxon>Coemansia</taxon>
    </lineage>
</organism>
<evidence type="ECO:0000313" key="3">
    <source>
        <dbReference type="Proteomes" id="UP001140074"/>
    </source>
</evidence>
<feature type="compositionally biased region" description="Low complexity" evidence="1">
    <location>
        <begin position="439"/>
        <end position="449"/>
    </location>
</feature>
<dbReference type="EMBL" id="JANBUY010000095">
    <property type="protein sequence ID" value="KAJ2864202.1"/>
    <property type="molecule type" value="Genomic_DNA"/>
</dbReference>
<evidence type="ECO:0000313" key="2">
    <source>
        <dbReference type="EMBL" id="KAJ2864202.1"/>
    </source>
</evidence>
<reference evidence="2" key="1">
    <citation type="submission" date="2022-07" db="EMBL/GenBank/DDBJ databases">
        <title>Phylogenomic reconstructions and comparative analyses of Kickxellomycotina fungi.</title>
        <authorList>
            <person name="Reynolds N.K."/>
            <person name="Stajich J.E."/>
            <person name="Barry K."/>
            <person name="Grigoriev I.V."/>
            <person name="Crous P."/>
            <person name="Smith M.E."/>
        </authorList>
    </citation>
    <scope>NUCLEOTIDE SEQUENCE</scope>
    <source>
        <strain evidence="2">RSA 476</strain>
    </source>
</reference>
<name>A0A9W8IHS2_9FUNG</name>
<comment type="caution">
    <text evidence="2">The sequence shown here is derived from an EMBL/GenBank/DDBJ whole genome shotgun (WGS) entry which is preliminary data.</text>
</comment>
<feature type="region of interest" description="Disordered" evidence="1">
    <location>
        <begin position="439"/>
        <end position="482"/>
    </location>
</feature>
<feature type="region of interest" description="Disordered" evidence="1">
    <location>
        <begin position="131"/>
        <end position="150"/>
    </location>
</feature>
<dbReference type="AlphaFoldDB" id="A0A9W8IHS2"/>
<evidence type="ECO:0000256" key="1">
    <source>
        <dbReference type="SAM" id="MobiDB-lite"/>
    </source>
</evidence>
<protein>
    <submittedName>
        <fullName evidence="2">Uncharacterized protein</fullName>
    </submittedName>
</protein>
<keyword evidence="3" id="KW-1185">Reference proteome</keyword>
<gene>
    <name evidence="2" type="ORF">GGH94_003066</name>
</gene>
<accession>A0A9W8IHS2</accession>
<dbReference type="Proteomes" id="UP001140074">
    <property type="component" value="Unassembled WGS sequence"/>
</dbReference>
<feature type="compositionally biased region" description="Basic residues" evidence="1">
    <location>
        <begin position="450"/>
        <end position="461"/>
    </location>
</feature>